<reference evidence="13 14" key="1">
    <citation type="submission" date="2015-08" db="EMBL/GenBank/DDBJ databases">
        <title>The genome of the Asian arowana (Scleropages formosus).</title>
        <authorList>
            <person name="Tan M.H."/>
            <person name="Gan H.M."/>
            <person name="Croft L.J."/>
            <person name="Austin C.M."/>
        </authorList>
    </citation>
    <scope>NUCLEOTIDE SEQUENCE [LARGE SCALE GENOMIC DNA]</scope>
    <source>
        <strain evidence="13">Aro1</strain>
    </source>
</reference>
<organism evidence="13 14">
    <name type="scientific">Scleropages formosus</name>
    <name type="common">Asian bonytongue</name>
    <name type="synonym">Osteoglossum formosum</name>
    <dbReference type="NCBI Taxonomy" id="113540"/>
    <lineage>
        <taxon>Eukaryota</taxon>
        <taxon>Metazoa</taxon>
        <taxon>Chordata</taxon>
        <taxon>Craniata</taxon>
        <taxon>Vertebrata</taxon>
        <taxon>Euteleostomi</taxon>
        <taxon>Actinopterygii</taxon>
        <taxon>Neopterygii</taxon>
        <taxon>Teleostei</taxon>
        <taxon>Osteoglossocephala</taxon>
        <taxon>Osteoglossomorpha</taxon>
        <taxon>Osteoglossiformes</taxon>
        <taxon>Osteoglossidae</taxon>
        <taxon>Scleropages</taxon>
    </lineage>
</organism>
<dbReference type="GO" id="GO:0042802">
    <property type="term" value="F:identical protein binding"/>
    <property type="evidence" value="ECO:0007669"/>
    <property type="project" value="InterPro"/>
</dbReference>
<feature type="region of interest" description="Disordered" evidence="10">
    <location>
        <begin position="73"/>
        <end position="109"/>
    </location>
</feature>
<evidence type="ECO:0000256" key="8">
    <source>
        <dbReference type="ARBA" id="ARBA00042578"/>
    </source>
</evidence>
<evidence type="ECO:0000313" key="14">
    <source>
        <dbReference type="Proteomes" id="UP000034805"/>
    </source>
</evidence>
<feature type="region of interest" description="Disordered" evidence="10">
    <location>
        <begin position="1"/>
        <end position="28"/>
    </location>
</feature>
<gene>
    <name evidence="13" type="ORF">Z043_103111</name>
</gene>
<evidence type="ECO:0000256" key="1">
    <source>
        <dbReference type="ARBA" id="ARBA00004300"/>
    </source>
</evidence>
<evidence type="ECO:0000256" key="3">
    <source>
        <dbReference type="ARBA" id="ARBA00022490"/>
    </source>
</evidence>
<comment type="subcellular location">
    <subcellularLocation>
        <location evidence="1">Cytoplasm</location>
        <location evidence="1">Cytoskeleton</location>
        <location evidence="1">Microtubule organizing center</location>
        <location evidence="1">Centrosome</location>
    </subcellularLocation>
</comment>
<dbReference type="PANTHER" id="PTHR19336:SF10">
    <property type="entry name" value="CENTROSOMAL PROTEIN CEP57L1"/>
    <property type="match status" value="1"/>
</dbReference>
<evidence type="ECO:0000256" key="4">
    <source>
        <dbReference type="ARBA" id="ARBA00022701"/>
    </source>
</evidence>
<feature type="domain" description="Cep57 centrosome microtubule-binding" evidence="11">
    <location>
        <begin position="338"/>
        <end position="401"/>
    </location>
</feature>
<protein>
    <recommendedName>
        <fullName evidence="7">Centrosomal protein 57kDa-like protein 1</fullName>
    </recommendedName>
    <alternativeName>
        <fullName evidence="8">Cep57-related protein</fullName>
    </alternativeName>
</protein>
<evidence type="ECO:0000256" key="5">
    <source>
        <dbReference type="ARBA" id="ARBA00023054"/>
    </source>
</evidence>
<keyword evidence="4" id="KW-0493">Microtubule</keyword>
<feature type="coiled-coil region" evidence="9">
    <location>
        <begin position="180"/>
        <end position="228"/>
    </location>
</feature>
<keyword evidence="5 9" id="KW-0175">Coiled coil</keyword>
<dbReference type="AlphaFoldDB" id="A0A0P7XQ35"/>
<feature type="compositionally biased region" description="Polar residues" evidence="10">
    <location>
        <begin position="11"/>
        <end position="21"/>
    </location>
</feature>
<comment type="caution">
    <text evidence="13">The sequence shown here is derived from an EMBL/GenBank/DDBJ whole genome shotgun (WGS) entry which is preliminary data.</text>
</comment>
<comment type="similarity">
    <text evidence="2">Belongs to the translokin family.</text>
</comment>
<sequence>MHRVGLEKVQAEQNARQNSLGTEKYRSSLGLERISTTEQASTTNQAAVIAALKSLQEKMRRLELEKVQAEQNMKQISQAAQRYRSSGDPEGNSTTEEASATNQGDPTSVLKLQSTEARCALLEKQLDYMRKMVEMAEQDKRSTEEKQVLFVCRGPQVCFTLSTREKLKDHADICSKLQKVEKLERECLKFTSSQSEAEKKIELLEQKLHKEEQERKLVQEKTAELQREVEEDLLLCSSAPAGGQQRKKTKAVRKTATVRSVSLGSPCVSRAKQLPFVAGMSTSPSHSVHANIQSVLHMMKHRGPQPWGRSHAHLRPVAKLSPRACGTLSSSQGIPALGSLGDLLLELQEELEEMSLEHQELMKQIEETRKCELREDLERELDCLVQRMEEKGAQISQLRKHQLAVERLKQRAQMPKSRTARINSGTGSKRRSMRPLLSSPESNRSPSKPPSQGNQSSVRGPKGVQRLKTNLDIEAVQWEV</sequence>
<dbReference type="GO" id="GO:0005874">
    <property type="term" value="C:microtubule"/>
    <property type="evidence" value="ECO:0007669"/>
    <property type="project" value="UniProtKB-KW"/>
</dbReference>
<dbReference type="GO" id="GO:0043015">
    <property type="term" value="F:gamma-tubulin binding"/>
    <property type="evidence" value="ECO:0007669"/>
    <property type="project" value="InterPro"/>
</dbReference>
<feature type="compositionally biased region" description="Basic and acidic residues" evidence="10">
    <location>
        <begin position="1"/>
        <end position="10"/>
    </location>
</feature>
<dbReference type="InterPro" id="IPR051756">
    <property type="entry name" value="Centrosomal_MT-associated"/>
</dbReference>
<evidence type="ECO:0000313" key="13">
    <source>
        <dbReference type="EMBL" id="KPP77462.1"/>
    </source>
</evidence>
<dbReference type="PANTHER" id="PTHR19336">
    <property type="entry name" value="UNCHARACTERIZED DUF1167"/>
    <property type="match status" value="1"/>
</dbReference>
<evidence type="ECO:0000259" key="11">
    <source>
        <dbReference type="Pfam" id="PF06657"/>
    </source>
</evidence>
<accession>A0A0P7XQ35</accession>
<feature type="coiled-coil region" evidence="9">
    <location>
        <begin position="337"/>
        <end position="394"/>
    </location>
</feature>
<evidence type="ECO:0000259" key="12">
    <source>
        <dbReference type="Pfam" id="PF14073"/>
    </source>
</evidence>
<dbReference type="GO" id="GO:0008017">
    <property type="term" value="F:microtubule binding"/>
    <property type="evidence" value="ECO:0007669"/>
    <property type="project" value="InterPro"/>
</dbReference>
<dbReference type="InterPro" id="IPR024957">
    <property type="entry name" value="Cep57_MT-bd_dom"/>
</dbReference>
<evidence type="ECO:0000256" key="9">
    <source>
        <dbReference type="SAM" id="Coils"/>
    </source>
</evidence>
<dbReference type="Proteomes" id="UP000034805">
    <property type="component" value="Unassembled WGS sequence"/>
</dbReference>
<feature type="compositionally biased region" description="Polar residues" evidence="10">
    <location>
        <begin position="73"/>
        <end position="84"/>
    </location>
</feature>
<dbReference type="Gene3D" id="1.20.58.90">
    <property type="match status" value="1"/>
</dbReference>
<feature type="region of interest" description="Disordered" evidence="10">
    <location>
        <begin position="409"/>
        <end position="468"/>
    </location>
</feature>
<feature type="compositionally biased region" description="Polar residues" evidence="10">
    <location>
        <begin position="439"/>
        <end position="458"/>
    </location>
</feature>
<dbReference type="Pfam" id="PF06657">
    <property type="entry name" value="Cep57_MT_bd"/>
    <property type="match status" value="1"/>
</dbReference>
<dbReference type="InterPro" id="IPR025913">
    <property type="entry name" value="Cep57_CLD"/>
</dbReference>
<evidence type="ECO:0000256" key="10">
    <source>
        <dbReference type="SAM" id="MobiDB-lite"/>
    </source>
</evidence>
<evidence type="ECO:0000256" key="6">
    <source>
        <dbReference type="ARBA" id="ARBA00023212"/>
    </source>
</evidence>
<evidence type="ECO:0000256" key="7">
    <source>
        <dbReference type="ARBA" id="ARBA00041218"/>
    </source>
</evidence>
<keyword evidence="3" id="KW-0963">Cytoplasm</keyword>
<evidence type="ECO:0000256" key="2">
    <source>
        <dbReference type="ARBA" id="ARBA00008179"/>
    </source>
</evidence>
<proteinExistence type="inferred from homology"/>
<dbReference type="Pfam" id="PF14073">
    <property type="entry name" value="Cep57_CLD"/>
    <property type="match status" value="1"/>
</dbReference>
<feature type="domain" description="Cep57 centrosome localisation" evidence="12">
    <location>
        <begin position="47"/>
        <end position="234"/>
    </location>
</feature>
<feature type="compositionally biased region" description="Polar residues" evidence="10">
    <location>
        <begin position="91"/>
        <end position="109"/>
    </location>
</feature>
<keyword evidence="6" id="KW-0206">Cytoskeleton</keyword>
<dbReference type="EMBL" id="JARO02000768">
    <property type="protein sequence ID" value="KPP77462.1"/>
    <property type="molecule type" value="Genomic_DNA"/>
</dbReference>
<dbReference type="GO" id="GO:0005813">
    <property type="term" value="C:centrosome"/>
    <property type="evidence" value="ECO:0007669"/>
    <property type="project" value="UniProtKB-SubCell"/>
</dbReference>
<name>A0A0P7XQ35_SCLFO</name>